<evidence type="ECO:0000256" key="2">
    <source>
        <dbReference type="ARBA" id="ARBA00023125"/>
    </source>
</evidence>
<evidence type="ECO:0000256" key="3">
    <source>
        <dbReference type="ARBA" id="ARBA00023163"/>
    </source>
</evidence>
<dbReference type="PROSITE" id="PS01124">
    <property type="entry name" value="HTH_ARAC_FAMILY_2"/>
    <property type="match status" value="1"/>
</dbReference>
<dbReference type="GO" id="GO:0003700">
    <property type="term" value="F:DNA-binding transcription factor activity"/>
    <property type="evidence" value="ECO:0007669"/>
    <property type="project" value="InterPro"/>
</dbReference>
<dbReference type="Proteomes" id="UP000297609">
    <property type="component" value="Unassembled WGS sequence"/>
</dbReference>
<evidence type="ECO:0000256" key="1">
    <source>
        <dbReference type="ARBA" id="ARBA00023015"/>
    </source>
</evidence>
<keyword evidence="4" id="KW-0472">Membrane</keyword>
<dbReference type="Pfam" id="PF12833">
    <property type="entry name" value="HTH_18"/>
    <property type="match status" value="1"/>
</dbReference>
<reference evidence="6" key="1">
    <citation type="journal article" date="2019" name="PLoS Negl. Trop. Dis.">
        <title>Revisiting the worldwide diversity of Leptospira species in the environment.</title>
        <authorList>
            <person name="Vincent A.T."/>
            <person name="Schiettekatte O."/>
            <person name="Bourhy P."/>
            <person name="Veyrier F.J."/>
            <person name="Picardeau M."/>
        </authorList>
    </citation>
    <scope>NUCLEOTIDE SEQUENCE [LARGE SCALE GENOMIC DNA]</scope>
    <source>
        <strain evidence="6">201702454</strain>
    </source>
</reference>
<dbReference type="PANTHER" id="PTHR43280:SF29">
    <property type="entry name" value="ARAC-FAMILY TRANSCRIPTIONAL REGULATOR"/>
    <property type="match status" value="1"/>
</dbReference>
<feature type="transmembrane region" description="Helical" evidence="4">
    <location>
        <begin position="281"/>
        <end position="298"/>
    </location>
</feature>
<feature type="transmembrane region" description="Helical" evidence="4">
    <location>
        <begin position="365"/>
        <end position="385"/>
    </location>
</feature>
<feature type="transmembrane region" description="Helical" evidence="4">
    <location>
        <begin position="211"/>
        <end position="230"/>
    </location>
</feature>
<accession>A0A4R9JQQ3</accession>
<feature type="transmembrane region" description="Helical" evidence="4">
    <location>
        <begin position="178"/>
        <end position="202"/>
    </location>
</feature>
<dbReference type="GO" id="GO:0043565">
    <property type="term" value="F:sequence-specific DNA binding"/>
    <property type="evidence" value="ECO:0007669"/>
    <property type="project" value="InterPro"/>
</dbReference>
<keyword evidence="1" id="KW-0805">Transcription regulation</keyword>
<dbReference type="InterPro" id="IPR009057">
    <property type="entry name" value="Homeodomain-like_sf"/>
</dbReference>
<dbReference type="EMBL" id="RQGG01000032">
    <property type="protein sequence ID" value="TGL51455.1"/>
    <property type="molecule type" value="Genomic_DNA"/>
</dbReference>
<keyword evidence="7" id="KW-1185">Reference proteome</keyword>
<dbReference type="SUPFAM" id="SSF46689">
    <property type="entry name" value="Homeodomain-like"/>
    <property type="match status" value="1"/>
</dbReference>
<keyword evidence="3" id="KW-0804">Transcription</keyword>
<dbReference type="Gene3D" id="1.10.10.60">
    <property type="entry name" value="Homeodomain-like"/>
    <property type="match status" value="1"/>
</dbReference>
<evidence type="ECO:0000313" key="6">
    <source>
        <dbReference type="EMBL" id="TGL51455.1"/>
    </source>
</evidence>
<gene>
    <name evidence="6" type="ORF">EHQ59_11195</name>
</gene>
<sequence>MRILFRVVSVVSLLLVVEGCLWKPEAFYGQNISQEVEFLSPSKENLPRSCDQTSIRALKQMVWVPNESPDALRSRQKMEGQWLHFRLHNELKIPSEFSILIQWINIPKAEICSENQKGEIGDTYSGYTWETWLGLLSPFPHFKVSLAADETRDFYLYLDSKETINFPIRTISSSSYRFVVLFRFLTFLFFLMMAVVSFGWAISEFIKSKEIVYLSILAHYLLFFLLVYSVHGKELASIFGNENNLIRHSYYLFLSINHLVFFLYLYSFVIFTNETLEYPKLFWMFAFSGFLYLVVPFVPRVYEYRIFILLLIFGSAGYFLRNTHLSLFTNQNKEERKYFFSWALFLFLVFLKTLFHFDFYPYQPFFIYGSVFYLPFLTAGSFLFLRNYEKRDGTKTRFRSISNKINTVEYRTKLESLLESEKLYLNQNCNEEMIANRLGLTYHQLSELVNVEYHFNFPTLLNIYRIKEAKRLLVEEPESNVAEVGKKAGFGSRSAFYLEFKKQSGINPNQFRKSPSHHPNP</sequence>
<keyword evidence="2" id="KW-0238">DNA-binding</keyword>
<evidence type="ECO:0000259" key="5">
    <source>
        <dbReference type="PROSITE" id="PS01124"/>
    </source>
</evidence>
<keyword evidence="4" id="KW-1133">Transmembrane helix</keyword>
<organism evidence="6 7">
    <name type="scientific">Leptospira kemamanensis</name>
    <dbReference type="NCBI Taxonomy" id="2484942"/>
    <lineage>
        <taxon>Bacteria</taxon>
        <taxon>Pseudomonadati</taxon>
        <taxon>Spirochaetota</taxon>
        <taxon>Spirochaetia</taxon>
        <taxon>Leptospirales</taxon>
        <taxon>Leptospiraceae</taxon>
        <taxon>Leptospira</taxon>
    </lineage>
</organism>
<comment type="caution">
    <text evidence="6">The sequence shown here is derived from an EMBL/GenBank/DDBJ whole genome shotgun (WGS) entry which is preliminary data.</text>
</comment>
<evidence type="ECO:0000256" key="4">
    <source>
        <dbReference type="SAM" id="Phobius"/>
    </source>
</evidence>
<name>A0A4R9JQQ3_9LEPT</name>
<dbReference type="PANTHER" id="PTHR43280">
    <property type="entry name" value="ARAC-FAMILY TRANSCRIPTIONAL REGULATOR"/>
    <property type="match status" value="1"/>
</dbReference>
<feature type="transmembrane region" description="Helical" evidence="4">
    <location>
        <begin position="250"/>
        <end position="269"/>
    </location>
</feature>
<dbReference type="SMART" id="SM00342">
    <property type="entry name" value="HTH_ARAC"/>
    <property type="match status" value="1"/>
</dbReference>
<keyword evidence="4" id="KW-0812">Transmembrane</keyword>
<proteinExistence type="predicted"/>
<dbReference type="InterPro" id="IPR018060">
    <property type="entry name" value="HTH_AraC"/>
</dbReference>
<feature type="domain" description="HTH araC/xylS-type" evidence="5">
    <location>
        <begin position="415"/>
        <end position="514"/>
    </location>
</feature>
<dbReference type="OrthoDB" id="342481at2"/>
<protein>
    <submittedName>
        <fullName evidence="6">AraC family transcriptional regulator</fullName>
    </submittedName>
</protein>
<feature type="transmembrane region" description="Helical" evidence="4">
    <location>
        <begin position="340"/>
        <end position="359"/>
    </location>
</feature>
<evidence type="ECO:0000313" key="7">
    <source>
        <dbReference type="Proteomes" id="UP000297609"/>
    </source>
</evidence>
<dbReference type="RefSeq" id="WP_135619735.1">
    <property type="nucleotide sequence ID" value="NZ_RQGG01000032.1"/>
</dbReference>
<dbReference type="AlphaFoldDB" id="A0A4R9JQQ3"/>